<dbReference type="CDD" id="cd18793">
    <property type="entry name" value="SF2_C_SNF"/>
    <property type="match status" value="1"/>
</dbReference>
<dbReference type="InterPro" id="IPR027417">
    <property type="entry name" value="P-loop_NTPase"/>
</dbReference>
<dbReference type="InterPro" id="IPR058951">
    <property type="entry name" value="WHD_Rad26_CSB-like"/>
</dbReference>
<evidence type="ECO:0000313" key="22">
    <source>
        <dbReference type="Proteomes" id="UP000694843"/>
    </source>
</evidence>
<gene>
    <name evidence="23" type="primary">LOC108671490</name>
</gene>
<dbReference type="Gene3D" id="3.40.50.10810">
    <property type="entry name" value="Tandem AAA-ATPase domain"/>
    <property type="match status" value="1"/>
</dbReference>
<sequence length="1510" mass="169607">MSDIGDQQVLQTTVVSHTQDSSHLTTPADDENAEICALGVTILDQSTVEKKVEQKVDAVLAHHEHKQRLNILEQEFRQVSTEIEQAHKNASQLNDKLASLQHRITDPKRYAAAEQEAAKGFASIDELNGRLEKIKEELSSMSHTSGDDKLLQIQSLSSQNTETERECLIRVGEITPFATEISLFAARQRYMESQPSTSKLSPRQKPLFNNAGSKKQKFDNIKMRDAKSNSLCCLKKTKKRQKHSTENLSGSLYKREENSSCQPELRALPMEDELVTDDDDASEYLPSDSSRSSDEYDAEESIHCEGSVIKKTAKKLISARGKIRPKLEMTRRERNKLLKEKKRAVDDSNFDSYEKRIKKWKKTQVVDCNNVSGSLDYEVLGRSMRVPSIIWSRLYKYQRTGVQWLWQLHSQGCGGILGDEMGLGKTVQVIAFLAGLRCGRDTNHAPVLIVCPATLLHQWVSHFHAWWPPFRVGVLHQSGGYAGSSKVLMHNIVKDKGVLITSYTGVRLHLDSLLKHNWQYVILDEGHKIRNPDAQVTVAVKSFNTPHRLILSGSPIQNSLKELWSLFDFVFPSKLGTLQVFLQQFAVPITHGGFANASRVEVETGYQCAVMLRDTISPYLLRRMKSDVKAHLELPDKSEQVLFCALTKEQRQLYQEYLAGDQLSRIMSGKMKVFVGLTNLRKLCNHPDLFTGGIKLCAGETEEDIPRYNTYGWWERSGKMQVVQGVLKVWHQQKHRVLLFSQSSQMLAILEKFVAQQNYTYLKMSGSTAVGARQGLVKQFNKDANIFVFLLTTRVGGLGVNLVGADRVLIYDPDWNPSTDTQARERAWRIGQLKNVTIYRLLTAGTIEEKIYHRQIFKQFLTNRVLKDPKQQRFFKTNDLFELFSLNEGEEEKTESSALFAGLNSDVIPSKVARKARKDESRHVKRSVDGAKKRARPQSMSSREKDKAEPKDELRKKRIKREEVCSKKELSSKSLLQQNDAENLSTIASIKDENCNEYDVEKSNLAKKSNVNIGNETGCSIENPEDGISIGTKSYLSLSPSTPIGQREISSPVLKRALSGEEPNPCVAATGNLDGVSSSTLLQSDGVEKAELEITEETSMKDNKISASEAFSGLSSDGFELKLNNCKSAAESEEQTCPSSNEKILVPPMPPGSHSEVLESIESEKPLSPVQHARDATLDSPAVEDKDAEIKREKMRMLARMLSKKIGSKSSASNETSSSSRTKHESMSGVEKAHSGKIKTDHRRGLGNNCRRGRKFEGERISYLVKKRKAKGLEDEKAEDSKAQDDYVLSKLFKRSGVHTALSHDAIVNSSDPDYLLLQSEADRVAKEAMKALRASRSRCPTLQPPKPNPIRFGIGSSDMSEIPRFNDDKPRAEKDTVEDTFTLGGCSFDSEGSGMMSSSQLLQRIRERQTRLRGTNDDERENEEVSGSSVAVELDATTSANLDLLSDIRNFVAFQASTDGRASTNEIIDKFRARLPKEKTHIFKALLKEICDFRKDNGQGFWYIKPEFQ</sequence>
<dbReference type="PROSITE" id="PS51192">
    <property type="entry name" value="HELICASE_ATP_BIND_1"/>
    <property type="match status" value="1"/>
</dbReference>
<dbReference type="GO" id="GO:0005634">
    <property type="term" value="C:nucleus"/>
    <property type="evidence" value="ECO:0007669"/>
    <property type="project" value="TreeGrafter"/>
</dbReference>
<evidence type="ECO:0000256" key="14">
    <source>
        <dbReference type="ARBA" id="ARBA00023242"/>
    </source>
</evidence>
<comment type="function">
    <text evidence="16">Involved in mitotic DNA repair and meiotic recombination. Functions in the recombinational DNA repair pathway. Essential for interhomolog gene conversion (GC), but may have a less important role in intersister GC than spn-A/Rad51. In the presence of DNA, spn-A/Rad51 enhances the ATPase activity of okr/Rad54.</text>
</comment>
<evidence type="ECO:0000256" key="19">
    <source>
        <dbReference type="SAM" id="MobiDB-lite"/>
    </source>
</evidence>
<evidence type="ECO:0000256" key="6">
    <source>
        <dbReference type="ARBA" id="ARBA00022741"/>
    </source>
</evidence>
<organism evidence="22 23">
    <name type="scientific">Hyalella azteca</name>
    <name type="common">Amphipod</name>
    <dbReference type="NCBI Taxonomy" id="294128"/>
    <lineage>
        <taxon>Eukaryota</taxon>
        <taxon>Metazoa</taxon>
        <taxon>Ecdysozoa</taxon>
        <taxon>Arthropoda</taxon>
        <taxon>Crustacea</taxon>
        <taxon>Multicrustacea</taxon>
        <taxon>Malacostraca</taxon>
        <taxon>Eumalacostraca</taxon>
        <taxon>Peracarida</taxon>
        <taxon>Amphipoda</taxon>
        <taxon>Senticaudata</taxon>
        <taxon>Talitrida</taxon>
        <taxon>Talitroidea</taxon>
        <taxon>Hyalellidae</taxon>
        <taxon>Hyalella</taxon>
    </lineage>
</organism>
<feature type="compositionally biased region" description="Basic and acidic residues" evidence="19">
    <location>
        <begin position="1172"/>
        <end position="1189"/>
    </location>
</feature>
<keyword evidence="22" id="KW-1185">Reference proteome</keyword>
<evidence type="ECO:0000256" key="4">
    <source>
        <dbReference type="ARBA" id="ARBA00015341"/>
    </source>
</evidence>
<feature type="compositionally biased region" description="Basic and acidic residues" evidence="19">
    <location>
        <begin position="1222"/>
        <end position="1234"/>
    </location>
</feature>
<evidence type="ECO:0000256" key="9">
    <source>
        <dbReference type="ARBA" id="ARBA00022801"/>
    </source>
</evidence>
<evidence type="ECO:0000256" key="2">
    <source>
        <dbReference type="ARBA" id="ARBA00007025"/>
    </source>
</evidence>
<dbReference type="FunFam" id="3.40.50.10810:FF:000042">
    <property type="entry name" value="SNF2 family helicase-like protein"/>
    <property type="match status" value="1"/>
</dbReference>
<feature type="region of interest" description="Disordered" evidence="19">
    <location>
        <begin position="912"/>
        <end position="960"/>
    </location>
</feature>
<feature type="region of interest" description="Disordered" evidence="19">
    <location>
        <begin position="193"/>
        <end position="220"/>
    </location>
</feature>
<evidence type="ECO:0000256" key="12">
    <source>
        <dbReference type="ARBA" id="ARBA00023125"/>
    </source>
</evidence>
<dbReference type="PANTHER" id="PTHR45629">
    <property type="entry name" value="SNF2/RAD54 FAMILY MEMBER"/>
    <property type="match status" value="1"/>
</dbReference>
<dbReference type="InterPro" id="IPR049730">
    <property type="entry name" value="SNF2/RAD54-like_C"/>
</dbReference>
<dbReference type="InterPro" id="IPR038718">
    <property type="entry name" value="SNF2-like_sf"/>
</dbReference>
<dbReference type="GO" id="GO:0006283">
    <property type="term" value="P:transcription-coupled nucleotide-excision repair"/>
    <property type="evidence" value="ECO:0007669"/>
    <property type="project" value="TreeGrafter"/>
</dbReference>
<feature type="domain" description="Helicase C-terminal" evidence="21">
    <location>
        <begin position="721"/>
        <end position="881"/>
    </location>
</feature>
<feature type="compositionally biased region" description="Low complexity" evidence="19">
    <location>
        <begin position="1208"/>
        <end position="1220"/>
    </location>
</feature>
<evidence type="ECO:0000313" key="23">
    <source>
        <dbReference type="RefSeq" id="XP_018014536.2"/>
    </source>
</evidence>
<reference evidence="23" key="1">
    <citation type="submission" date="2025-08" db="UniProtKB">
        <authorList>
            <consortium name="RefSeq"/>
        </authorList>
    </citation>
    <scope>IDENTIFICATION</scope>
    <source>
        <tissue evidence="23">Whole organism</tissue>
    </source>
</reference>
<dbReference type="Pfam" id="PF00271">
    <property type="entry name" value="Helicase_C"/>
    <property type="match status" value="1"/>
</dbReference>
<evidence type="ECO:0000256" key="11">
    <source>
        <dbReference type="ARBA" id="ARBA00022840"/>
    </source>
</evidence>
<dbReference type="GeneID" id="108671490"/>
<keyword evidence="12" id="KW-0238">DNA-binding</keyword>
<accession>A0A8B7NMW3</accession>
<keyword evidence="5" id="KW-0132">Cell division</keyword>
<feature type="coiled-coil region" evidence="18">
    <location>
        <begin position="62"/>
        <end position="144"/>
    </location>
</feature>
<feature type="domain" description="Helicase ATP-binding" evidence="20">
    <location>
        <begin position="406"/>
        <end position="573"/>
    </location>
</feature>
<evidence type="ECO:0000256" key="15">
    <source>
        <dbReference type="ARBA" id="ARBA00023306"/>
    </source>
</evidence>
<dbReference type="CDD" id="cd22254">
    <property type="entry name" value="CSB_WHD"/>
    <property type="match status" value="1"/>
</dbReference>
<dbReference type="GO" id="GO:0005524">
    <property type="term" value="F:ATP binding"/>
    <property type="evidence" value="ECO:0007669"/>
    <property type="project" value="InterPro"/>
</dbReference>
<dbReference type="InterPro" id="IPR000330">
    <property type="entry name" value="SNF2_N"/>
</dbReference>
<dbReference type="SUPFAM" id="SSF52540">
    <property type="entry name" value="P-loop containing nucleoside triphosphate hydrolases"/>
    <property type="match status" value="2"/>
</dbReference>
<dbReference type="CDD" id="cd18000">
    <property type="entry name" value="DEXHc_ERCC6"/>
    <property type="match status" value="1"/>
</dbReference>
<dbReference type="SMART" id="SM00487">
    <property type="entry name" value="DEXDc"/>
    <property type="match status" value="1"/>
</dbReference>
<dbReference type="Pfam" id="PF25875">
    <property type="entry name" value="WHD_Rad26_CSB"/>
    <property type="match status" value="1"/>
</dbReference>
<evidence type="ECO:0000256" key="16">
    <source>
        <dbReference type="ARBA" id="ARBA00024776"/>
    </source>
</evidence>
<evidence type="ECO:0000256" key="1">
    <source>
        <dbReference type="ARBA" id="ARBA00004123"/>
    </source>
</evidence>
<proteinExistence type="inferred from homology"/>
<evidence type="ECO:0000256" key="17">
    <source>
        <dbReference type="ARBA" id="ARBA00029956"/>
    </source>
</evidence>
<comment type="subunit">
    <text evidence="3">Interacts (via N-terminus) with spn-A/Rad51.</text>
</comment>
<dbReference type="KEGG" id="hazt:108671490"/>
<evidence type="ECO:0000256" key="18">
    <source>
        <dbReference type="SAM" id="Coils"/>
    </source>
</evidence>
<dbReference type="SMART" id="SM00490">
    <property type="entry name" value="HELICc"/>
    <property type="match status" value="1"/>
</dbReference>
<keyword evidence="10" id="KW-0347">Helicase</keyword>
<comment type="similarity">
    <text evidence="2">Belongs to the SNF2/RAD54 helicase family.</text>
</comment>
<keyword evidence="18" id="KW-0175">Coiled coil</keyword>
<protein>
    <recommendedName>
        <fullName evidence="4">DNA repair and recombination protein RAD54-like</fullName>
    </recommendedName>
    <alternativeName>
        <fullName evidence="17">Protein okra</fullName>
    </alternativeName>
</protein>
<feature type="compositionally biased region" description="Acidic residues" evidence="19">
    <location>
        <begin position="270"/>
        <end position="282"/>
    </location>
</feature>
<dbReference type="Gene3D" id="3.40.50.300">
    <property type="entry name" value="P-loop containing nucleotide triphosphate hydrolases"/>
    <property type="match status" value="1"/>
</dbReference>
<dbReference type="OrthoDB" id="413460at2759"/>
<keyword evidence="9" id="KW-0378">Hydrolase</keyword>
<evidence type="ECO:0000256" key="8">
    <source>
        <dbReference type="ARBA" id="ARBA00022776"/>
    </source>
</evidence>
<keyword evidence="15" id="KW-0131">Cell cycle</keyword>
<dbReference type="Proteomes" id="UP000694843">
    <property type="component" value="Unplaced"/>
</dbReference>
<keyword evidence="13" id="KW-0234">DNA repair</keyword>
<evidence type="ECO:0000256" key="5">
    <source>
        <dbReference type="ARBA" id="ARBA00022618"/>
    </source>
</evidence>
<feature type="compositionally biased region" description="Basic and acidic residues" evidence="19">
    <location>
        <begin position="942"/>
        <end position="960"/>
    </location>
</feature>
<evidence type="ECO:0000256" key="3">
    <source>
        <dbReference type="ARBA" id="ARBA00011467"/>
    </source>
</evidence>
<dbReference type="InterPro" id="IPR001650">
    <property type="entry name" value="Helicase_C-like"/>
</dbReference>
<feature type="region of interest" description="Disordered" evidence="19">
    <location>
        <begin position="1134"/>
        <end position="1189"/>
    </location>
</feature>
<dbReference type="InterPro" id="IPR050496">
    <property type="entry name" value="SNF2_RAD54_helicase_repair"/>
</dbReference>
<dbReference type="GO" id="GO:0051301">
    <property type="term" value="P:cell division"/>
    <property type="evidence" value="ECO:0007669"/>
    <property type="project" value="UniProtKB-KW"/>
</dbReference>
<keyword evidence="7" id="KW-0227">DNA damage</keyword>
<evidence type="ECO:0000259" key="21">
    <source>
        <dbReference type="PROSITE" id="PS51194"/>
    </source>
</evidence>
<dbReference type="GO" id="GO:0016787">
    <property type="term" value="F:hydrolase activity"/>
    <property type="evidence" value="ECO:0007669"/>
    <property type="project" value="UniProtKB-KW"/>
</dbReference>
<evidence type="ECO:0000256" key="7">
    <source>
        <dbReference type="ARBA" id="ARBA00022763"/>
    </source>
</evidence>
<feature type="region of interest" description="Disordered" evidence="19">
    <location>
        <begin position="1336"/>
        <end position="1372"/>
    </location>
</feature>
<feature type="region of interest" description="Disordered" evidence="19">
    <location>
        <begin position="1411"/>
        <end position="1430"/>
    </location>
</feature>
<dbReference type="Pfam" id="PF00176">
    <property type="entry name" value="SNF2-rel_dom"/>
    <property type="match status" value="1"/>
</dbReference>
<keyword evidence="14" id="KW-0539">Nucleus</keyword>
<keyword evidence="8" id="KW-0498">Mitosis</keyword>
<dbReference type="RefSeq" id="XP_018014536.2">
    <property type="nucleotide sequence ID" value="XM_018159047.2"/>
</dbReference>
<feature type="compositionally biased region" description="Basic and acidic residues" evidence="19">
    <location>
        <begin position="917"/>
        <end position="932"/>
    </location>
</feature>
<evidence type="ECO:0000256" key="10">
    <source>
        <dbReference type="ARBA" id="ARBA00022806"/>
    </source>
</evidence>
<evidence type="ECO:0000256" key="13">
    <source>
        <dbReference type="ARBA" id="ARBA00023204"/>
    </source>
</evidence>
<keyword evidence="11" id="KW-0067">ATP-binding</keyword>
<dbReference type="PANTHER" id="PTHR45629:SF7">
    <property type="entry name" value="DNA EXCISION REPAIR PROTEIN ERCC-6-RELATED"/>
    <property type="match status" value="1"/>
</dbReference>
<evidence type="ECO:0000259" key="20">
    <source>
        <dbReference type="PROSITE" id="PS51192"/>
    </source>
</evidence>
<name>A0A8B7NMW3_HYAAZ</name>
<dbReference type="GO" id="GO:0008094">
    <property type="term" value="F:ATP-dependent activity, acting on DNA"/>
    <property type="evidence" value="ECO:0007669"/>
    <property type="project" value="TreeGrafter"/>
</dbReference>
<dbReference type="PROSITE" id="PS51194">
    <property type="entry name" value="HELICASE_CTER"/>
    <property type="match status" value="1"/>
</dbReference>
<feature type="region of interest" description="Disordered" evidence="19">
    <location>
        <begin position="236"/>
        <end position="298"/>
    </location>
</feature>
<feature type="region of interest" description="Disordered" evidence="19">
    <location>
        <begin position="1203"/>
        <end position="1252"/>
    </location>
</feature>
<keyword evidence="6" id="KW-0547">Nucleotide-binding</keyword>
<dbReference type="InterPro" id="IPR014001">
    <property type="entry name" value="Helicase_ATP-bd"/>
</dbReference>
<comment type="subcellular location">
    <subcellularLocation>
        <location evidence="1">Nucleus</location>
    </subcellularLocation>
</comment>